<evidence type="ECO:0000313" key="4">
    <source>
        <dbReference type="Proteomes" id="UP000000602"/>
    </source>
</evidence>
<keyword evidence="3" id="KW-0808">Transferase</keyword>
<dbReference type="PANTHER" id="PTHR12526:SF630">
    <property type="entry name" value="GLYCOSYLTRANSFERASE"/>
    <property type="match status" value="1"/>
</dbReference>
<dbReference type="PANTHER" id="PTHR12526">
    <property type="entry name" value="GLYCOSYLTRANSFERASE"/>
    <property type="match status" value="1"/>
</dbReference>
<evidence type="ECO:0000313" key="3">
    <source>
        <dbReference type="EMBL" id="CAG37941.1"/>
    </source>
</evidence>
<sequence length="382" mass="44649">MSCANYKLIYWQYNGKRIMRIVHISYHFDEYVLGLAEGLSDKVSKKFIFVSNNSNLMDSSHKAGFHGDFIKFHKPRIRNMLKNIILIIKIFFEVKSFKPDIIHFQGEHVWFIPLRLLFRKYGIVITVHDVKSHIGEEKKWIEITQHILRKMSHKFIVHGEILKNELLDKHPWIENQQIHVIPHGPLTYYRLKNSNFYKEQENTILFFGRIHHYKGLDILIKAEPLISKKIQNLKIIVAGRCSKFGEYEKLITDYNKYKIINKFIPDEEISQLFQEASVIVLPYREASQSGIIPIAYDFKKAVVASNVGAISEVVDHLKTGILVEKENVNELANALCDLLICKEKRERFGEAGHKKLYSELNWNIIGDLTVDVYQSLINNIKL</sequence>
<dbReference type="Proteomes" id="UP000000602">
    <property type="component" value="Plasmid large"/>
</dbReference>
<evidence type="ECO:0000259" key="1">
    <source>
        <dbReference type="Pfam" id="PF00534"/>
    </source>
</evidence>
<protein>
    <submittedName>
        <fullName evidence="3">Related to glycosyltransferase</fullName>
    </submittedName>
</protein>
<dbReference type="HOGENOM" id="CLU_009583_6_2_7"/>
<dbReference type="KEGG" id="dps:DPPB77"/>
<dbReference type="SUPFAM" id="SSF53756">
    <property type="entry name" value="UDP-Glycosyltransferase/glycogen phosphorylase"/>
    <property type="match status" value="1"/>
</dbReference>
<keyword evidence="4" id="KW-1185">Reference proteome</keyword>
<evidence type="ECO:0000259" key="2">
    <source>
        <dbReference type="Pfam" id="PF13439"/>
    </source>
</evidence>
<dbReference type="Pfam" id="PF00534">
    <property type="entry name" value="Glycos_transf_1"/>
    <property type="match status" value="1"/>
</dbReference>
<geneLocation type="plasmid" evidence="4">
    <name>large</name>
</geneLocation>
<dbReference type="eggNOG" id="COG0438">
    <property type="taxonomic scope" value="Bacteria"/>
</dbReference>
<dbReference type="InterPro" id="IPR028098">
    <property type="entry name" value="Glyco_trans_4-like_N"/>
</dbReference>
<dbReference type="CAZy" id="GT4">
    <property type="family name" value="Glycosyltransferase Family 4"/>
</dbReference>
<dbReference type="RefSeq" id="WP_011190436.1">
    <property type="nucleotide sequence ID" value="NC_006139.1"/>
</dbReference>
<dbReference type="Pfam" id="PF13439">
    <property type="entry name" value="Glyco_transf_4"/>
    <property type="match status" value="1"/>
</dbReference>
<dbReference type="GO" id="GO:0016757">
    <property type="term" value="F:glycosyltransferase activity"/>
    <property type="evidence" value="ECO:0007669"/>
    <property type="project" value="InterPro"/>
</dbReference>
<dbReference type="STRING" id="177439.DPPB77"/>
<dbReference type="EMBL" id="CR522871">
    <property type="protein sequence ID" value="CAG37941.1"/>
    <property type="molecule type" value="Genomic_DNA"/>
</dbReference>
<feature type="domain" description="Glycosyltransferase subfamily 4-like N-terminal" evidence="2">
    <location>
        <begin position="75"/>
        <end position="184"/>
    </location>
</feature>
<dbReference type="OrthoDB" id="9790710at2"/>
<accession>Q6AIA6</accession>
<dbReference type="CDD" id="cd03801">
    <property type="entry name" value="GT4_PimA-like"/>
    <property type="match status" value="1"/>
</dbReference>
<gene>
    <name evidence="3" type="ordered locus">DPPB77</name>
</gene>
<reference evidence="3 4" key="1">
    <citation type="journal article" date="2004" name="Environ. Microbiol.">
        <title>The genome of Desulfotalea psychrophila, a sulfate-reducing bacterium from permanently cold Arctic sediments.</title>
        <authorList>
            <person name="Rabus R."/>
            <person name="Ruepp A."/>
            <person name="Frickey T."/>
            <person name="Rattei T."/>
            <person name="Fartmann B."/>
            <person name="Stark M."/>
            <person name="Bauer M."/>
            <person name="Zibat A."/>
            <person name="Lombardot T."/>
            <person name="Becker I."/>
            <person name="Amann J."/>
            <person name="Gellner K."/>
            <person name="Teeling H."/>
            <person name="Leuschner W.D."/>
            <person name="Gloeckner F.-O."/>
            <person name="Lupas A.N."/>
            <person name="Amann R."/>
            <person name="Klenk H.-P."/>
        </authorList>
    </citation>
    <scope>NUCLEOTIDE SEQUENCE [LARGE SCALE GENOMIC DNA]</scope>
    <source>
        <strain evidence="4">DSM 12343 / LSv54</strain>
        <plasmid evidence="4">large</plasmid>
    </source>
</reference>
<name>Q6AIA6_DESPS</name>
<dbReference type="InterPro" id="IPR001296">
    <property type="entry name" value="Glyco_trans_1"/>
</dbReference>
<dbReference type="Gene3D" id="3.40.50.2000">
    <property type="entry name" value="Glycogen Phosphorylase B"/>
    <property type="match status" value="2"/>
</dbReference>
<dbReference type="AlphaFoldDB" id="Q6AIA6"/>
<feature type="domain" description="Glycosyl transferase family 1" evidence="1">
    <location>
        <begin position="193"/>
        <end position="354"/>
    </location>
</feature>
<organism evidence="3 4">
    <name type="scientific">Desulfotalea psychrophila (strain LSv54 / DSM 12343)</name>
    <dbReference type="NCBI Taxonomy" id="177439"/>
    <lineage>
        <taxon>Bacteria</taxon>
        <taxon>Pseudomonadati</taxon>
        <taxon>Thermodesulfobacteriota</taxon>
        <taxon>Desulfobulbia</taxon>
        <taxon>Desulfobulbales</taxon>
        <taxon>Desulfocapsaceae</taxon>
        <taxon>Desulfotalea</taxon>
    </lineage>
</organism>
<proteinExistence type="predicted"/>